<reference evidence="1 2" key="1">
    <citation type="submission" date="2018-09" db="EMBL/GenBank/DDBJ databases">
        <title>Metagenome Assembled Genomes from an Advanced Water Purification Facility.</title>
        <authorList>
            <person name="Stamps B.W."/>
            <person name="Spear J.R."/>
        </authorList>
    </citation>
    <scope>NUCLEOTIDE SEQUENCE [LARGE SCALE GENOMIC DNA]</scope>
    <source>
        <strain evidence="1">Bin_29_2</strain>
    </source>
</reference>
<proteinExistence type="predicted"/>
<comment type="caution">
    <text evidence="1">The sequence shown here is derived from an EMBL/GenBank/DDBJ whole genome shotgun (WGS) entry which is preliminary data.</text>
</comment>
<evidence type="ECO:0000313" key="2">
    <source>
        <dbReference type="Proteomes" id="UP000321797"/>
    </source>
</evidence>
<dbReference type="RefSeq" id="WP_276762029.1">
    <property type="nucleotide sequence ID" value="NZ_SSGD01000105.1"/>
</dbReference>
<gene>
    <name evidence="1" type="ORF">E6Q54_16480</name>
</gene>
<sequence>MTAEAVYAIARHDGEGVDAPLLERVELISTDAMLLLRDADGRETPCTEADALAVISSTPELREIRAGEESRINCSPDIAAELPFVLQPVPAGGDPCECYAEVNDVPWMAYPTLHQGSVMLPMCEETEPQVETLWAEHYLGEGDDNPLTGDTTIGLATPSAVVEFSRHDNGGIDSSFGVSVRAVDSIVDVFVDWLLNNEVLRGLWVGDSAPSLPVRLFEDAAVAQNHQASWEARIENEWGGSYISWTSLQLHLPGDVIEQVRVALSKRDPQ</sequence>
<dbReference type="AlphaFoldDB" id="A0A5C7XVZ1"/>
<protein>
    <submittedName>
        <fullName evidence="1">Uncharacterized protein</fullName>
    </submittedName>
</protein>
<name>A0A5C7XVZ1_9MYCO</name>
<accession>A0A5C7XVZ1</accession>
<dbReference type="Proteomes" id="UP000321797">
    <property type="component" value="Unassembled WGS sequence"/>
</dbReference>
<dbReference type="EMBL" id="SSGD01000105">
    <property type="protein sequence ID" value="TXI53446.1"/>
    <property type="molecule type" value="Genomic_DNA"/>
</dbReference>
<evidence type="ECO:0000313" key="1">
    <source>
        <dbReference type="EMBL" id="TXI53446.1"/>
    </source>
</evidence>
<organism evidence="1 2">
    <name type="scientific">Mycolicibacter arupensis</name>
    <dbReference type="NCBI Taxonomy" id="342002"/>
    <lineage>
        <taxon>Bacteria</taxon>
        <taxon>Bacillati</taxon>
        <taxon>Actinomycetota</taxon>
        <taxon>Actinomycetes</taxon>
        <taxon>Mycobacteriales</taxon>
        <taxon>Mycobacteriaceae</taxon>
        <taxon>Mycolicibacter</taxon>
    </lineage>
</organism>